<feature type="region of interest" description="Disordered" evidence="1">
    <location>
        <begin position="13"/>
        <end position="81"/>
    </location>
</feature>
<feature type="compositionally biased region" description="Polar residues" evidence="1">
    <location>
        <begin position="39"/>
        <end position="54"/>
    </location>
</feature>
<name>A0A518I1B5_9BACT</name>
<sequence length="81" mass="8994">MSRWLCHTLFTARRRPLQDSVSPGGAREQGDDTLEAYPTLNSFQGSALERNTSVAPPHTVHGQEAEPPRQRVPRRSLGTRG</sequence>
<organism evidence="2 3">
    <name type="scientific">Stieleria neptunia</name>
    <dbReference type="NCBI Taxonomy" id="2527979"/>
    <lineage>
        <taxon>Bacteria</taxon>
        <taxon>Pseudomonadati</taxon>
        <taxon>Planctomycetota</taxon>
        <taxon>Planctomycetia</taxon>
        <taxon>Pirellulales</taxon>
        <taxon>Pirellulaceae</taxon>
        <taxon>Stieleria</taxon>
    </lineage>
</organism>
<dbReference type="KEGG" id="snep:Enr13x_67260"/>
<evidence type="ECO:0000313" key="2">
    <source>
        <dbReference type="EMBL" id="QDV46817.1"/>
    </source>
</evidence>
<evidence type="ECO:0000256" key="1">
    <source>
        <dbReference type="SAM" id="MobiDB-lite"/>
    </source>
</evidence>
<dbReference type="Proteomes" id="UP000319004">
    <property type="component" value="Chromosome"/>
</dbReference>
<gene>
    <name evidence="2" type="ORF">Enr13x_67260</name>
</gene>
<keyword evidence="3" id="KW-1185">Reference proteome</keyword>
<evidence type="ECO:0000313" key="3">
    <source>
        <dbReference type="Proteomes" id="UP000319004"/>
    </source>
</evidence>
<proteinExistence type="predicted"/>
<dbReference type="AlphaFoldDB" id="A0A518I1B5"/>
<dbReference type="EMBL" id="CP037423">
    <property type="protein sequence ID" value="QDV46817.1"/>
    <property type="molecule type" value="Genomic_DNA"/>
</dbReference>
<accession>A0A518I1B5</accession>
<protein>
    <submittedName>
        <fullName evidence="2">Uncharacterized protein</fullName>
    </submittedName>
</protein>
<reference evidence="2 3" key="1">
    <citation type="submission" date="2019-03" db="EMBL/GenBank/DDBJ databases">
        <title>Deep-cultivation of Planctomycetes and their phenomic and genomic characterization uncovers novel biology.</title>
        <authorList>
            <person name="Wiegand S."/>
            <person name="Jogler M."/>
            <person name="Boedeker C."/>
            <person name="Pinto D."/>
            <person name="Vollmers J."/>
            <person name="Rivas-Marin E."/>
            <person name="Kohn T."/>
            <person name="Peeters S.H."/>
            <person name="Heuer A."/>
            <person name="Rast P."/>
            <person name="Oberbeckmann S."/>
            <person name="Bunk B."/>
            <person name="Jeske O."/>
            <person name="Meyerdierks A."/>
            <person name="Storesund J.E."/>
            <person name="Kallscheuer N."/>
            <person name="Luecker S."/>
            <person name="Lage O.M."/>
            <person name="Pohl T."/>
            <person name="Merkel B.J."/>
            <person name="Hornburger P."/>
            <person name="Mueller R.-W."/>
            <person name="Bruemmer F."/>
            <person name="Labrenz M."/>
            <person name="Spormann A.M."/>
            <person name="Op den Camp H."/>
            <person name="Overmann J."/>
            <person name="Amann R."/>
            <person name="Jetten M.S.M."/>
            <person name="Mascher T."/>
            <person name="Medema M.H."/>
            <person name="Devos D.P."/>
            <person name="Kaster A.-K."/>
            <person name="Ovreas L."/>
            <person name="Rohde M."/>
            <person name="Galperin M.Y."/>
            <person name="Jogler C."/>
        </authorList>
    </citation>
    <scope>NUCLEOTIDE SEQUENCE [LARGE SCALE GENOMIC DNA]</scope>
    <source>
        <strain evidence="2 3">Enr13</strain>
    </source>
</reference>